<organism evidence="2 3">
    <name type="scientific">Oceanobacillus bengalensis</name>
    <dbReference type="NCBI Taxonomy" id="1435466"/>
    <lineage>
        <taxon>Bacteria</taxon>
        <taxon>Bacillati</taxon>
        <taxon>Bacillota</taxon>
        <taxon>Bacilli</taxon>
        <taxon>Bacillales</taxon>
        <taxon>Bacillaceae</taxon>
        <taxon>Oceanobacillus</taxon>
    </lineage>
</organism>
<feature type="transmembrane region" description="Helical" evidence="1">
    <location>
        <begin position="375"/>
        <end position="396"/>
    </location>
</feature>
<evidence type="ECO:0000256" key="1">
    <source>
        <dbReference type="SAM" id="Phobius"/>
    </source>
</evidence>
<feature type="transmembrane region" description="Helical" evidence="1">
    <location>
        <begin position="180"/>
        <end position="201"/>
    </location>
</feature>
<proteinExistence type="predicted"/>
<evidence type="ECO:0000313" key="2">
    <source>
        <dbReference type="EMBL" id="RKQ17609.1"/>
    </source>
</evidence>
<protein>
    <submittedName>
        <fullName evidence="2">Uncharacterized protein</fullName>
    </submittedName>
</protein>
<dbReference type="EMBL" id="RBZO01000004">
    <property type="protein sequence ID" value="RKQ17609.1"/>
    <property type="molecule type" value="Genomic_DNA"/>
</dbReference>
<name>A0A494Z528_9BACI</name>
<keyword evidence="1" id="KW-0472">Membrane</keyword>
<keyword evidence="1" id="KW-1133">Transmembrane helix</keyword>
<dbReference type="OrthoDB" id="2320684at2"/>
<feature type="transmembrane region" description="Helical" evidence="1">
    <location>
        <begin position="311"/>
        <end position="330"/>
    </location>
</feature>
<evidence type="ECO:0000313" key="3">
    <source>
        <dbReference type="Proteomes" id="UP000281813"/>
    </source>
</evidence>
<dbReference type="AlphaFoldDB" id="A0A494Z528"/>
<dbReference type="RefSeq" id="WP_121128962.1">
    <property type="nucleotide sequence ID" value="NZ_JBHUFK010000001.1"/>
</dbReference>
<keyword evidence="1" id="KW-0812">Transmembrane</keyword>
<gene>
    <name evidence="2" type="ORF">D8M05_04205</name>
</gene>
<comment type="caution">
    <text evidence="2">The sequence shown here is derived from an EMBL/GenBank/DDBJ whole genome shotgun (WGS) entry which is preliminary data.</text>
</comment>
<reference evidence="2 3" key="1">
    <citation type="journal article" date="2015" name="Antonie Van Leeuwenhoek">
        <title>Oceanobacillus bengalensis sp. nov., a bacterium isolated from seawater of the Bay of Bengal.</title>
        <authorList>
            <person name="Yongchang O."/>
            <person name="Xiang W."/>
            <person name="Wang G."/>
        </authorList>
    </citation>
    <scope>NUCLEOTIDE SEQUENCE [LARGE SCALE GENOMIC DNA]</scope>
    <source>
        <strain evidence="2 3">MCCC 1K00260</strain>
    </source>
</reference>
<keyword evidence="3" id="KW-1185">Reference proteome</keyword>
<feature type="transmembrane region" description="Helical" evidence="1">
    <location>
        <begin position="226"/>
        <end position="247"/>
    </location>
</feature>
<dbReference type="Proteomes" id="UP000281813">
    <property type="component" value="Unassembled WGS sequence"/>
</dbReference>
<feature type="transmembrane region" description="Helical" evidence="1">
    <location>
        <begin position="280"/>
        <end position="299"/>
    </location>
</feature>
<sequence>MIRTYMKQEFFLIMNNKKNILFILFLFALLSSYCFLIIPNQETLNTYVPEDKAKELEEIHAVQRDREERGATGIILYTGMPAYAMDAHYYHLHRNMLTAYEDQNYLRYLLLKTYDLEFNSIDFHNKQYINFMESPFPSKDVDHLYYQTLLRYQGYLEQEHRITLPIIEEKTAVQVLKNNILHYVTYFIVFCAIFFSSDVVIRDRHNRSIVQGFPFSWYSVLNIKSFVAFSYTMIILVLLAALGMIFLTAQFGFGNFDIRVPILTLEKWNFSLEDYDTISIARFLLLTVSFIPILVYLFIRINVIFSLLFKNQWVVLVLSTIMLVSERIYFTRTTRELFGIEISNFPQTYFDFGKVITGEKNFLVNVNTITFEKGLLVLGLSLIMVELILIVVSRLISKRRFFKAS</sequence>
<accession>A0A494Z528</accession>